<proteinExistence type="predicted"/>
<protein>
    <submittedName>
        <fullName evidence="1">Uncharacterized protein</fullName>
    </submittedName>
</protein>
<dbReference type="Proteomes" id="UP000670092">
    <property type="component" value="Unassembled WGS sequence"/>
</dbReference>
<organism evidence="1 2">
    <name type="scientific">Ajellomyces capsulatus</name>
    <name type="common">Darling's disease fungus</name>
    <name type="synonym">Histoplasma capsulatum</name>
    <dbReference type="NCBI Taxonomy" id="5037"/>
    <lineage>
        <taxon>Eukaryota</taxon>
        <taxon>Fungi</taxon>
        <taxon>Dikarya</taxon>
        <taxon>Ascomycota</taxon>
        <taxon>Pezizomycotina</taxon>
        <taxon>Eurotiomycetes</taxon>
        <taxon>Eurotiomycetidae</taxon>
        <taxon>Onygenales</taxon>
        <taxon>Ajellomycetaceae</taxon>
        <taxon>Histoplasma</taxon>
    </lineage>
</organism>
<dbReference type="VEuPathDB" id="FungiDB:I7I52_00067"/>
<evidence type="ECO:0000313" key="2">
    <source>
        <dbReference type="Proteomes" id="UP000670092"/>
    </source>
</evidence>
<evidence type="ECO:0000313" key="1">
    <source>
        <dbReference type="EMBL" id="KAG5302426.1"/>
    </source>
</evidence>
<accession>A0A8H7Z4D9</accession>
<dbReference type="PROSITE" id="PS51257">
    <property type="entry name" value="PROKAR_LIPOPROTEIN"/>
    <property type="match status" value="1"/>
</dbReference>
<comment type="caution">
    <text evidence="1">The sequence shown here is derived from an EMBL/GenBank/DDBJ whole genome shotgun (WGS) entry which is preliminary data.</text>
</comment>
<gene>
    <name evidence="1" type="ORF">I7I52_00067</name>
</gene>
<dbReference type="AlphaFoldDB" id="A0A8H7Z4D9"/>
<dbReference type="EMBL" id="JAEVHI010000001">
    <property type="protein sequence ID" value="KAG5302426.1"/>
    <property type="molecule type" value="Genomic_DNA"/>
</dbReference>
<sequence length="144" mass="16931">MLLSLLRQKWIIESQYYTVLLVDLTTIAITSLGCFSIEASLNQVQRFCVPAAIHQIHQSRSYPFPLRPPDPRAQNFARRFKETQLLFALLLYFLVVQKGNSSFFQRCRTVLGYCKDIWKAEIRKGGFYFDKQPFFFSFFFATPH</sequence>
<name>A0A8H7Z4D9_AJECA</name>
<reference evidence="1 2" key="1">
    <citation type="submission" date="2021-01" db="EMBL/GenBank/DDBJ databases">
        <title>Chromosome-level genome assembly of a human fungal pathogen reveals clustering of transcriptionally co-regulated genes.</title>
        <authorList>
            <person name="Voorhies M."/>
            <person name="Cohen S."/>
            <person name="Shea T.P."/>
            <person name="Petrus S."/>
            <person name="Munoz J.F."/>
            <person name="Poplawski S."/>
            <person name="Goldman W.E."/>
            <person name="Michael T."/>
            <person name="Cuomo C.A."/>
            <person name="Sil A."/>
            <person name="Beyhan S."/>
        </authorList>
    </citation>
    <scope>NUCLEOTIDE SEQUENCE [LARGE SCALE GENOMIC DNA]</scope>
    <source>
        <strain evidence="1 2">G184AR</strain>
    </source>
</reference>